<dbReference type="Proteomes" id="UP000319210">
    <property type="component" value="Unassembled WGS sequence"/>
</dbReference>
<evidence type="ECO:0000313" key="1">
    <source>
        <dbReference type="EMBL" id="GEB48455.1"/>
    </source>
</evidence>
<comment type="caution">
    <text evidence="1">The sequence shown here is derived from an EMBL/GenBank/DDBJ whole genome shotgun (WGS) entry which is preliminary data.</text>
</comment>
<proteinExistence type="predicted"/>
<evidence type="ECO:0000313" key="2">
    <source>
        <dbReference type="Proteomes" id="UP000319210"/>
    </source>
</evidence>
<gene>
    <name evidence="1" type="ORF">SCA03_10060</name>
</gene>
<organism evidence="1 2">
    <name type="scientific">Streptomyces cacaoi</name>
    <dbReference type="NCBI Taxonomy" id="1898"/>
    <lineage>
        <taxon>Bacteria</taxon>
        <taxon>Bacillati</taxon>
        <taxon>Actinomycetota</taxon>
        <taxon>Actinomycetes</taxon>
        <taxon>Kitasatosporales</taxon>
        <taxon>Streptomycetaceae</taxon>
        <taxon>Streptomyces</taxon>
    </lineage>
</organism>
<evidence type="ECO:0008006" key="3">
    <source>
        <dbReference type="Google" id="ProtNLM"/>
    </source>
</evidence>
<keyword evidence="2" id="KW-1185">Reference proteome</keyword>
<dbReference type="RefSeq" id="WP_170223830.1">
    <property type="nucleotide sequence ID" value="NZ_BJMM01000003.1"/>
</dbReference>
<dbReference type="SUPFAM" id="SSF48452">
    <property type="entry name" value="TPR-like"/>
    <property type="match status" value="1"/>
</dbReference>
<protein>
    <recommendedName>
        <fullName evidence="3">Tetratricopeptide repeat protein</fullName>
    </recommendedName>
</protein>
<dbReference type="EMBL" id="BJMM01000003">
    <property type="protein sequence ID" value="GEB48455.1"/>
    <property type="molecule type" value="Genomic_DNA"/>
</dbReference>
<sequence length="1018" mass="111183">MRGRQADAEGDWAGVIDGFGGLPDRYAGGEVGVRRQYARAREAMARGERGAVLGLLDGIADAGREGGVGLLRTLARGRRAEDVGDWRGALECYAARAGDEAGLGLRRRYARGRVHALDGRWEEALEAFAELPEGHRDVALWRGYARARLAERQAEQETAEPGGSGTDAGVRWQRVCTAFRALPVDFEDVRPRTGYARARCAEEEADWPGAASFAGALGAYRDAPAVAGYARGRAAEALQQWERAADAFGEAGGRRDAAQRLAYARGRSLEAAGRWRAAVEAYGRARGGHEGAEVRRSRLLRLLELFPWAEELTRAALVADPFALEDPVENPYRALRDAGIGPGSTCAEVRDATYTLMERGVTMSWPERIAWKELRATRRRLRLDALLYRVHEPETLRARLADLTPGGGTDLLGALCRQLPRDAPLLLLLSRGREAAVAEWERMLRAAPGDTGVLHGLAVARLWQARELEESGAWEHAVTVWEYALAYWATLLTDDGHWEGWRRERAACYACELSPVDTDRLRWELGQFLSDRLAAYEQRHTEAGRAEQADAYRVLGETLEAELSGARELGDVGGILAGGASGCGASGGGEPVRTLACGPGYVRLLGLELPLAELVARLDESARRERGPGPYAARELRLAFSELRPAHALHRLHKFDQALRALPPLDPASALSADCAGPAPGGTGGHLRECGHCADFLRRNPAYLRLPDRRARLLDDAVDLAVQVRLALARTALASGGAGGDGPGLALEQWREAIAVARCAGMQVRTKRAVVRTALGRAKALTEENDAQQGERLDQAVRLVERVRELGPFDQESGQQLETTFAQLLSARGVWRGNRCEDFGIAPDFRAAESDLRRAVRVNPDALNARRNLAKALVSTLDERHNGASGKLAELLEVLEILHTGLERAPTYRRFLPVLREALEALEAAVLVGADIEEFRSMMHRLGDEPGAGSDLPGWARWLAGRAEEERRRGNRLWGLHYLIRATRADPADPVIRAALLDAAVRWRAEGPEGDGAREDAR</sequence>
<dbReference type="AlphaFoldDB" id="A0A4Y3QSZ4"/>
<accession>A0A4Y3QSZ4</accession>
<reference evidence="1 2" key="1">
    <citation type="submission" date="2019-06" db="EMBL/GenBank/DDBJ databases">
        <title>Whole genome shotgun sequence of Streptomyces cacaoi subsp. cacaoi NBRC 12748.</title>
        <authorList>
            <person name="Hosoyama A."/>
            <person name="Uohara A."/>
            <person name="Ohji S."/>
            <person name="Ichikawa N."/>
        </authorList>
    </citation>
    <scope>NUCLEOTIDE SEQUENCE [LARGE SCALE GENOMIC DNA]</scope>
    <source>
        <strain evidence="1 2">NBRC 12748</strain>
    </source>
</reference>
<dbReference type="InterPro" id="IPR011990">
    <property type="entry name" value="TPR-like_helical_dom_sf"/>
</dbReference>
<dbReference type="Gene3D" id="1.25.40.10">
    <property type="entry name" value="Tetratricopeptide repeat domain"/>
    <property type="match status" value="1"/>
</dbReference>
<name>A0A4Y3QSZ4_STRCI</name>